<organism evidence="1 4">
    <name type="scientific">Rotaria sordida</name>
    <dbReference type="NCBI Taxonomy" id="392033"/>
    <lineage>
        <taxon>Eukaryota</taxon>
        <taxon>Metazoa</taxon>
        <taxon>Spiralia</taxon>
        <taxon>Gnathifera</taxon>
        <taxon>Rotifera</taxon>
        <taxon>Eurotatoria</taxon>
        <taxon>Bdelloidea</taxon>
        <taxon>Philodinida</taxon>
        <taxon>Philodinidae</taxon>
        <taxon>Rotaria</taxon>
    </lineage>
</organism>
<dbReference type="Proteomes" id="UP000663836">
    <property type="component" value="Unassembled WGS sequence"/>
</dbReference>
<evidence type="ECO:0000313" key="3">
    <source>
        <dbReference type="EMBL" id="CAF3668696.1"/>
    </source>
</evidence>
<dbReference type="EMBL" id="CAJNOT010000394">
    <property type="protein sequence ID" value="CAF0967223.1"/>
    <property type="molecule type" value="Genomic_DNA"/>
</dbReference>
<keyword evidence="5" id="KW-1185">Reference proteome</keyword>
<evidence type="ECO:0000313" key="4">
    <source>
        <dbReference type="Proteomes" id="UP000663864"/>
    </source>
</evidence>
<dbReference type="Proteomes" id="UP000663870">
    <property type="component" value="Unassembled WGS sequence"/>
</dbReference>
<dbReference type="EMBL" id="CAJOBD010000438">
    <property type="protein sequence ID" value="CAF3668696.1"/>
    <property type="molecule type" value="Genomic_DNA"/>
</dbReference>
<protein>
    <submittedName>
        <fullName evidence="1">Uncharacterized protein</fullName>
    </submittedName>
</protein>
<name>A0A814EC84_9BILA</name>
<reference evidence="1" key="1">
    <citation type="submission" date="2021-02" db="EMBL/GenBank/DDBJ databases">
        <authorList>
            <person name="Nowell W R."/>
        </authorList>
    </citation>
    <scope>NUCLEOTIDE SEQUENCE</scope>
</reference>
<dbReference type="SUPFAM" id="SSF47473">
    <property type="entry name" value="EF-hand"/>
    <property type="match status" value="1"/>
</dbReference>
<evidence type="ECO:0000313" key="1">
    <source>
        <dbReference type="EMBL" id="CAF0967223.1"/>
    </source>
</evidence>
<comment type="caution">
    <text evidence="1">The sequence shown here is derived from an EMBL/GenBank/DDBJ whole genome shotgun (WGS) entry which is preliminary data.</text>
</comment>
<dbReference type="InterPro" id="IPR011992">
    <property type="entry name" value="EF-hand-dom_pair"/>
</dbReference>
<proteinExistence type="predicted"/>
<evidence type="ECO:0000313" key="2">
    <source>
        <dbReference type="EMBL" id="CAF1489402.1"/>
    </source>
</evidence>
<gene>
    <name evidence="3" type="ORF">JBS370_LOCUS7387</name>
    <name evidence="2" type="ORF">JXQ802_LOCUS39773</name>
    <name evidence="1" type="ORF">ZHD862_LOCUS10813</name>
</gene>
<evidence type="ECO:0000313" key="5">
    <source>
        <dbReference type="Proteomes" id="UP000663870"/>
    </source>
</evidence>
<dbReference type="Proteomes" id="UP000663864">
    <property type="component" value="Unassembled WGS sequence"/>
</dbReference>
<accession>A0A814EC84</accession>
<sequence>MGNSKSTRKFLELRRLEEITGIPRQQFSNLHDEFKRKSADENEVLVDRSDCRHFINQVGVGAYNQKLVDNAFGFFLYDGKMTTEQLFSCVVMLSETMDGIERLTYVIDTHNPKGADENMITRRYGRKILKHINEFFDIKKTAPPAQVWIQMCGGTDKEELTRDQFIKYVSTTAPYRDFLV</sequence>
<dbReference type="AlphaFoldDB" id="A0A814EC84"/>
<dbReference type="EMBL" id="CAJNOL010002330">
    <property type="protein sequence ID" value="CAF1489402.1"/>
    <property type="molecule type" value="Genomic_DNA"/>
</dbReference>